<sequence>MQRGIIIDTAGYVRMLQDLLGHRLPRFTRPHTTVTAPGLEGLGYRDAARAAVVLRPHGAEHPHRQAITRAAGADLSRPPICLVRGSPVGERWLRPFRPMQRGPSAYAGASS</sequence>
<evidence type="ECO:0000313" key="1">
    <source>
        <dbReference type="EMBL" id="UXY17861.1"/>
    </source>
</evidence>
<dbReference type="Proteomes" id="UP001061298">
    <property type="component" value="Chromosome"/>
</dbReference>
<reference evidence="1" key="1">
    <citation type="submission" date="2022-10" db="EMBL/GenBank/DDBJ databases">
        <authorList>
            <person name="Mo P."/>
        </authorList>
    </citation>
    <scope>NUCLEOTIDE SEQUENCE</scope>
    <source>
        <strain evidence="1">HUAS 13-4</strain>
    </source>
</reference>
<evidence type="ECO:0000313" key="2">
    <source>
        <dbReference type="Proteomes" id="UP001061298"/>
    </source>
</evidence>
<proteinExistence type="predicted"/>
<dbReference type="EMBL" id="CP106793">
    <property type="protein sequence ID" value="UXY17861.1"/>
    <property type="molecule type" value="Genomic_DNA"/>
</dbReference>
<gene>
    <name evidence="1" type="ORF">N8I84_03260</name>
</gene>
<name>A0ABY6DWG6_9ACTN</name>
<accession>A0ABY6DWG6</accession>
<organism evidence="1 2">
    <name type="scientific">Streptomyces cynarae</name>
    <dbReference type="NCBI Taxonomy" id="2981134"/>
    <lineage>
        <taxon>Bacteria</taxon>
        <taxon>Bacillati</taxon>
        <taxon>Actinomycetota</taxon>
        <taxon>Actinomycetes</taxon>
        <taxon>Kitasatosporales</taxon>
        <taxon>Streptomycetaceae</taxon>
        <taxon>Streptomyces</taxon>
    </lineage>
</organism>
<dbReference type="RefSeq" id="WP_263227960.1">
    <property type="nucleotide sequence ID" value="NZ_CP106793.1"/>
</dbReference>
<protein>
    <submittedName>
        <fullName evidence="1">Uncharacterized protein</fullName>
    </submittedName>
</protein>
<keyword evidence="2" id="KW-1185">Reference proteome</keyword>